<gene>
    <name evidence="6" type="ORF">GL286_01120</name>
</gene>
<keyword evidence="7" id="KW-1185">Reference proteome</keyword>
<dbReference type="SMART" id="SM00507">
    <property type="entry name" value="HNHc"/>
    <property type="match status" value="1"/>
</dbReference>
<sequence length="135" mass="14843">MSMKICCASGCDDLALPGKPHCDEHATEALARANARRAKAKLGAAAQAGAAFYATPRWRRESKLFLFRHPFCADCGELGVDVLASEVDHIIPHRGDARLMWDRSNWQSLCKCCHSRKTAREVFGSVKSSDAAPQR</sequence>
<dbReference type="PANTHER" id="PTHR41286">
    <property type="entry name" value="HNH NUCLEASE YAJD-RELATED"/>
    <property type="match status" value="1"/>
</dbReference>
<dbReference type="GO" id="GO:0008270">
    <property type="term" value="F:zinc ion binding"/>
    <property type="evidence" value="ECO:0007669"/>
    <property type="project" value="InterPro"/>
</dbReference>
<evidence type="ECO:0000256" key="2">
    <source>
        <dbReference type="ARBA" id="ARBA00022801"/>
    </source>
</evidence>
<dbReference type="OrthoDB" id="5292295at2"/>
<dbReference type="Proteomes" id="UP000478183">
    <property type="component" value="Unassembled WGS sequence"/>
</dbReference>
<dbReference type="Pfam" id="PF01844">
    <property type="entry name" value="HNH"/>
    <property type="match status" value="1"/>
</dbReference>
<dbReference type="GO" id="GO:0003676">
    <property type="term" value="F:nucleic acid binding"/>
    <property type="evidence" value="ECO:0007669"/>
    <property type="project" value="InterPro"/>
</dbReference>
<dbReference type="EMBL" id="WMIE01000001">
    <property type="protein sequence ID" value="MTH76325.1"/>
    <property type="molecule type" value="Genomic_DNA"/>
</dbReference>
<keyword evidence="2" id="KW-0378">Hydrolase</keyword>
<proteinExistence type="inferred from homology"/>
<dbReference type="RefSeq" id="WP_155093709.1">
    <property type="nucleotide sequence ID" value="NZ_WMIE01000001.1"/>
</dbReference>
<feature type="domain" description="HNH nuclease" evidence="5">
    <location>
        <begin position="60"/>
        <end position="115"/>
    </location>
</feature>
<keyword evidence="1" id="KW-0540">Nuclease</keyword>
<name>A0A6L6J517_9RHOB</name>
<evidence type="ECO:0000256" key="1">
    <source>
        <dbReference type="ARBA" id="ARBA00022722"/>
    </source>
</evidence>
<evidence type="ECO:0000256" key="3">
    <source>
        <dbReference type="ARBA" id="ARBA00038412"/>
    </source>
</evidence>
<evidence type="ECO:0000256" key="4">
    <source>
        <dbReference type="ARBA" id="ARBA00040194"/>
    </source>
</evidence>
<dbReference type="Gene3D" id="1.10.30.50">
    <property type="match status" value="1"/>
</dbReference>
<dbReference type="GO" id="GO:0016787">
    <property type="term" value="F:hydrolase activity"/>
    <property type="evidence" value="ECO:0007669"/>
    <property type="project" value="UniProtKB-KW"/>
</dbReference>
<evidence type="ECO:0000259" key="5">
    <source>
        <dbReference type="SMART" id="SM00507"/>
    </source>
</evidence>
<accession>A0A6L6J517</accession>
<organism evidence="6 7">
    <name type="scientific">Paracoccus aestuariivivens</name>
    <dbReference type="NCBI Taxonomy" id="1820333"/>
    <lineage>
        <taxon>Bacteria</taxon>
        <taxon>Pseudomonadati</taxon>
        <taxon>Pseudomonadota</taxon>
        <taxon>Alphaproteobacteria</taxon>
        <taxon>Rhodobacterales</taxon>
        <taxon>Paracoccaceae</taxon>
        <taxon>Paracoccus</taxon>
    </lineage>
</organism>
<comment type="caution">
    <text evidence="6">The sequence shown here is derived from an EMBL/GenBank/DDBJ whole genome shotgun (WGS) entry which is preliminary data.</text>
</comment>
<comment type="similarity">
    <text evidence="3">Belongs to the HNH nuclease family.</text>
</comment>
<evidence type="ECO:0000313" key="7">
    <source>
        <dbReference type="Proteomes" id="UP000478183"/>
    </source>
</evidence>
<dbReference type="PANTHER" id="PTHR41286:SF1">
    <property type="entry name" value="HNH NUCLEASE YAJD-RELATED"/>
    <property type="match status" value="1"/>
</dbReference>
<keyword evidence="6" id="KW-0255">Endonuclease</keyword>
<dbReference type="GO" id="GO:0004519">
    <property type="term" value="F:endonuclease activity"/>
    <property type="evidence" value="ECO:0007669"/>
    <property type="project" value="UniProtKB-KW"/>
</dbReference>
<protein>
    <recommendedName>
        <fullName evidence="4">Putative HNH nuclease YajD</fullName>
    </recommendedName>
</protein>
<dbReference type="AlphaFoldDB" id="A0A6L6J517"/>
<dbReference type="InterPro" id="IPR003615">
    <property type="entry name" value="HNH_nuc"/>
</dbReference>
<reference evidence="6 7" key="1">
    <citation type="submission" date="2019-11" db="EMBL/GenBank/DDBJ databases">
        <authorList>
            <person name="Dong K."/>
        </authorList>
    </citation>
    <scope>NUCLEOTIDE SEQUENCE [LARGE SCALE GENOMIC DNA]</scope>
    <source>
        <strain evidence="6 7">NBRC 111993</strain>
    </source>
</reference>
<dbReference type="GO" id="GO:0005829">
    <property type="term" value="C:cytosol"/>
    <property type="evidence" value="ECO:0007669"/>
    <property type="project" value="TreeGrafter"/>
</dbReference>
<evidence type="ECO:0000313" key="6">
    <source>
        <dbReference type="EMBL" id="MTH76325.1"/>
    </source>
</evidence>
<dbReference type="InterPro" id="IPR002711">
    <property type="entry name" value="HNH"/>
</dbReference>
<dbReference type="CDD" id="cd00085">
    <property type="entry name" value="HNHc"/>
    <property type="match status" value="1"/>
</dbReference>